<accession>A0A644Y4T8</accession>
<proteinExistence type="predicted"/>
<dbReference type="EMBL" id="VSSQ01004002">
    <property type="protein sequence ID" value="MPM23319.1"/>
    <property type="molecule type" value="Genomic_DNA"/>
</dbReference>
<organism evidence="1">
    <name type="scientific">bioreactor metagenome</name>
    <dbReference type="NCBI Taxonomy" id="1076179"/>
    <lineage>
        <taxon>unclassified sequences</taxon>
        <taxon>metagenomes</taxon>
        <taxon>ecological metagenomes</taxon>
    </lineage>
</organism>
<dbReference type="AlphaFoldDB" id="A0A644Y4T8"/>
<comment type="caution">
    <text evidence="1">The sequence shown here is derived from an EMBL/GenBank/DDBJ whole genome shotgun (WGS) entry which is preliminary data.</text>
</comment>
<dbReference type="InterPro" id="IPR028994">
    <property type="entry name" value="Integrin_alpha_N"/>
</dbReference>
<sequence length="346" mass="39899">MSFTKQVLDKLERCYSVSKLLIDNEVHLIFSEEEIGGSCYDYYGKDFQDKRLVWSNGGGTMSIVPLPQRNGDFIAVQAFFPGFNARQAKLVWCHLHHGVWEVHDYIAIPYLHRFDIAEFEDKRYLIGGIVSKDKKDRDDWSVPGCVVYAELTENWNLKPKIIEMPQPIFMNHGYTRAEIDKQEGYFFSGNNGIFQLKYVNQTFQLTEFANMAVSDAAFIDIDGDGLTEMMTIEPFHGNKVRIYHQTNAGWEMIFEYPDDIVFAHAITSGVVKDQPCFIFGCRRAKMELVMITYDQKLKRYQTSLIDQGCGSANVLLFMREGQQWLASCNHTINEAAVYRLSMEETK</sequence>
<protein>
    <recommendedName>
        <fullName evidence="2">FG-GAP repeat protein</fullName>
    </recommendedName>
</protein>
<name>A0A644Y4T8_9ZZZZ</name>
<evidence type="ECO:0000313" key="1">
    <source>
        <dbReference type="EMBL" id="MPM23319.1"/>
    </source>
</evidence>
<reference evidence="1" key="1">
    <citation type="submission" date="2019-08" db="EMBL/GenBank/DDBJ databases">
        <authorList>
            <person name="Kucharzyk K."/>
            <person name="Murdoch R.W."/>
            <person name="Higgins S."/>
            <person name="Loffler F."/>
        </authorList>
    </citation>
    <scope>NUCLEOTIDE SEQUENCE</scope>
</reference>
<evidence type="ECO:0008006" key="2">
    <source>
        <dbReference type="Google" id="ProtNLM"/>
    </source>
</evidence>
<dbReference type="SUPFAM" id="SSF69318">
    <property type="entry name" value="Integrin alpha N-terminal domain"/>
    <property type="match status" value="1"/>
</dbReference>
<gene>
    <name evidence="1" type="ORF">SDC9_69790</name>
</gene>